<dbReference type="EMBL" id="AMQM01001963">
    <property type="status" value="NOT_ANNOTATED_CDS"/>
    <property type="molecule type" value="Genomic_DNA"/>
</dbReference>
<dbReference type="RefSeq" id="XP_009029269.1">
    <property type="nucleotide sequence ID" value="XM_009031021.1"/>
</dbReference>
<dbReference type="AlphaFoldDB" id="T1EEH3"/>
<dbReference type="STRING" id="6412.T1EEH3"/>
<reference evidence="10" key="1">
    <citation type="submission" date="2012-12" db="EMBL/GenBank/DDBJ databases">
        <authorList>
            <person name="Hellsten U."/>
            <person name="Grimwood J."/>
            <person name="Chapman J.A."/>
            <person name="Shapiro H."/>
            <person name="Aerts A."/>
            <person name="Otillar R.P."/>
            <person name="Terry A.Y."/>
            <person name="Boore J.L."/>
            <person name="Simakov O."/>
            <person name="Marletaz F."/>
            <person name="Cho S.-J."/>
            <person name="Edsinger-Gonzales E."/>
            <person name="Havlak P."/>
            <person name="Kuo D.-H."/>
            <person name="Larsson T."/>
            <person name="Lv J."/>
            <person name="Arendt D."/>
            <person name="Savage R."/>
            <person name="Osoegawa K."/>
            <person name="de Jong P."/>
            <person name="Lindberg D.R."/>
            <person name="Seaver E.C."/>
            <person name="Weisblat D.A."/>
            <person name="Putnam N.H."/>
            <person name="Grigoriev I.V."/>
            <person name="Rokhsar D.S."/>
        </authorList>
    </citation>
    <scope>NUCLEOTIDE SEQUENCE</scope>
</reference>
<proteinExistence type="predicted"/>
<feature type="region of interest" description="Disordered" evidence="6">
    <location>
        <begin position="172"/>
        <end position="197"/>
    </location>
</feature>
<evidence type="ECO:0000256" key="5">
    <source>
        <dbReference type="ARBA" id="ARBA00023288"/>
    </source>
</evidence>
<dbReference type="EnsemblMetazoa" id="HelroT108230">
    <property type="protein sequence ID" value="HelroP108230"/>
    <property type="gene ID" value="HelroG108230"/>
</dbReference>
<dbReference type="PANTHER" id="PTHR44027:SF7">
    <property type="entry name" value="DNAJ HOMOLOG SUBFAMILY C MEMBER 5 HOMOLOG"/>
    <property type="match status" value="1"/>
</dbReference>
<dbReference type="PRINTS" id="PR00625">
    <property type="entry name" value="JDOMAIN"/>
</dbReference>
<dbReference type="PANTHER" id="PTHR44027">
    <property type="entry name" value="DNAJ HOMOLOG SUBFAMILY C MEMBER 5 HOMOLOG"/>
    <property type="match status" value="1"/>
</dbReference>
<evidence type="ECO:0000256" key="2">
    <source>
        <dbReference type="ARBA" id="ARBA00023136"/>
    </source>
</evidence>
<dbReference type="Pfam" id="PF00226">
    <property type="entry name" value="DnaJ"/>
    <property type="match status" value="1"/>
</dbReference>
<dbReference type="GO" id="GO:0016020">
    <property type="term" value="C:membrane"/>
    <property type="evidence" value="ECO:0007669"/>
    <property type="project" value="UniProtKB-SubCell"/>
</dbReference>
<dbReference type="InterPro" id="IPR001623">
    <property type="entry name" value="DnaJ_domain"/>
</dbReference>
<accession>T1EEH3</accession>
<dbReference type="eggNOG" id="KOG0716">
    <property type="taxonomic scope" value="Eukaryota"/>
</dbReference>
<dbReference type="InterPro" id="IPR036869">
    <property type="entry name" value="J_dom_sf"/>
</dbReference>
<dbReference type="HOGENOM" id="CLU_017633_14_1_1"/>
<keyword evidence="3" id="KW-0564">Palmitate</keyword>
<dbReference type="InterPro" id="IPR018253">
    <property type="entry name" value="DnaJ_domain_CS"/>
</dbReference>
<dbReference type="EMBL" id="KB097639">
    <property type="protein sequence ID" value="ESN93002.1"/>
    <property type="molecule type" value="Genomic_DNA"/>
</dbReference>
<dbReference type="CDD" id="cd06257">
    <property type="entry name" value="DnaJ"/>
    <property type="match status" value="1"/>
</dbReference>
<dbReference type="FunCoup" id="T1EEH3">
    <property type="interactions" value="105"/>
</dbReference>
<keyword evidence="2" id="KW-0472">Membrane</keyword>
<dbReference type="GO" id="GO:0005737">
    <property type="term" value="C:cytoplasm"/>
    <property type="evidence" value="ECO:0007669"/>
    <property type="project" value="UniProtKB-ARBA"/>
</dbReference>
<dbReference type="GO" id="GO:1900073">
    <property type="term" value="P:regulation of neuromuscular synaptic transmission"/>
    <property type="evidence" value="ECO:0000318"/>
    <property type="project" value="GO_Central"/>
</dbReference>
<dbReference type="GeneID" id="20194975"/>
<keyword evidence="10" id="KW-1185">Reference proteome</keyword>
<dbReference type="PROSITE" id="PS50076">
    <property type="entry name" value="DNAJ_2"/>
    <property type="match status" value="1"/>
</dbReference>
<evidence type="ECO:0000256" key="1">
    <source>
        <dbReference type="ARBA" id="ARBA00004635"/>
    </source>
</evidence>
<reference evidence="9" key="3">
    <citation type="submission" date="2015-06" db="UniProtKB">
        <authorList>
            <consortium name="EnsemblMetazoa"/>
        </authorList>
    </citation>
    <scope>IDENTIFICATION</scope>
</reference>
<dbReference type="InParanoid" id="T1EEH3"/>
<gene>
    <name evidence="9" type="primary">20194975</name>
    <name evidence="8" type="ORF">HELRODRAFT_108230</name>
</gene>
<dbReference type="Proteomes" id="UP000015101">
    <property type="component" value="Unassembled WGS sequence"/>
</dbReference>
<feature type="domain" description="J" evidence="7">
    <location>
        <begin position="11"/>
        <end position="76"/>
    </location>
</feature>
<evidence type="ECO:0000313" key="9">
    <source>
        <dbReference type="EnsemblMetazoa" id="HelroP108230"/>
    </source>
</evidence>
<name>T1EEH3_HELRO</name>
<evidence type="ECO:0000313" key="10">
    <source>
        <dbReference type="Proteomes" id="UP000015101"/>
    </source>
</evidence>
<evidence type="ECO:0000256" key="4">
    <source>
        <dbReference type="ARBA" id="ARBA00023186"/>
    </source>
</evidence>
<keyword evidence="5" id="KW-0449">Lipoprotein</keyword>
<organism evidence="9 10">
    <name type="scientific">Helobdella robusta</name>
    <name type="common">Californian leech</name>
    <dbReference type="NCBI Taxonomy" id="6412"/>
    <lineage>
        <taxon>Eukaryota</taxon>
        <taxon>Metazoa</taxon>
        <taxon>Spiralia</taxon>
        <taxon>Lophotrochozoa</taxon>
        <taxon>Annelida</taxon>
        <taxon>Clitellata</taxon>
        <taxon>Hirudinea</taxon>
        <taxon>Rhynchobdellida</taxon>
        <taxon>Glossiphoniidae</taxon>
        <taxon>Helobdella</taxon>
    </lineage>
</organism>
<keyword evidence="4" id="KW-0143">Chaperone</keyword>
<dbReference type="Gene3D" id="1.10.287.110">
    <property type="entry name" value="DnaJ domain"/>
    <property type="match status" value="1"/>
</dbReference>
<reference evidence="8 10" key="2">
    <citation type="journal article" date="2013" name="Nature">
        <title>Insights into bilaterian evolution from three spiralian genomes.</title>
        <authorList>
            <person name="Simakov O."/>
            <person name="Marletaz F."/>
            <person name="Cho S.J."/>
            <person name="Edsinger-Gonzales E."/>
            <person name="Havlak P."/>
            <person name="Hellsten U."/>
            <person name="Kuo D.H."/>
            <person name="Larsson T."/>
            <person name="Lv J."/>
            <person name="Arendt D."/>
            <person name="Savage R."/>
            <person name="Osoegawa K."/>
            <person name="de Jong P."/>
            <person name="Grimwood J."/>
            <person name="Chapman J.A."/>
            <person name="Shapiro H."/>
            <person name="Aerts A."/>
            <person name="Otillar R.P."/>
            <person name="Terry A.Y."/>
            <person name="Boore J.L."/>
            <person name="Grigoriev I.V."/>
            <person name="Lindberg D.R."/>
            <person name="Seaver E.C."/>
            <person name="Weisblat D.A."/>
            <person name="Putnam N.H."/>
            <person name="Rokhsar D.S."/>
        </authorList>
    </citation>
    <scope>NUCLEOTIDE SEQUENCE</scope>
</reference>
<evidence type="ECO:0000259" key="7">
    <source>
        <dbReference type="PROSITE" id="PS50076"/>
    </source>
</evidence>
<evidence type="ECO:0000256" key="6">
    <source>
        <dbReference type="SAM" id="MobiDB-lite"/>
    </source>
</evidence>
<dbReference type="PROSITE" id="PS00636">
    <property type="entry name" value="DNAJ_1"/>
    <property type="match status" value="1"/>
</dbReference>
<dbReference type="OrthoDB" id="445556at2759"/>
<protein>
    <recommendedName>
        <fullName evidence="7">J domain-containing protein</fullName>
    </recommendedName>
</protein>
<dbReference type="SUPFAM" id="SSF46565">
    <property type="entry name" value="Chaperone J-domain"/>
    <property type="match status" value="1"/>
</dbReference>
<dbReference type="SMART" id="SM00271">
    <property type="entry name" value="DnaJ"/>
    <property type="match status" value="1"/>
</dbReference>
<dbReference type="KEGG" id="hro:HELRODRAFT_108230"/>
<evidence type="ECO:0000256" key="3">
    <source>
        <dbReference type="ARBA" id="ARBA00023139"/>
    </source>
</evidence>
<evidence type="ECO:0000313" key="8">
    <source>
        <dbReference type="EMBL" id="ESN93002.1"/>
    </source>
</evidence>
<dbReference type="OMA" id="CKALVIC"/>
<dbReference type="CTD" id="20194975"/>
<dbReference type="GO" id="GO:0061177">
    <property type="term" value="C:type Is terminal bouton"/>
    <property type="evidence" value="ECO:0000318"/>
    <property type="project" value="GO_Central"/>
</dbReference>
<dbReference type="InterPro" id="IPR051434">
    <property type="entry name" value="DnaJ_C_subfamily_member5"/>
</dbReference>
<comment type="subcellular location">
    <subcellularLocation>
        <location evidence="1">Membrane</location>
        <topology evidence="1">Lipid-anchor</topology>
    </subcellularLocation>
</comment>
<sequence>MTPPDSHDSINYYEILGLQKTCTPDDIKRAYRKMALKYHPDKNPNNIEATEKFKEINRANQVLSNPTKRQIYDEYGAMGLRVADQIGEENLKTYYRLTGPCCKALFFICCLLTGCYFCCCCCCCCNFCCGKYKPEPHDDDVNIHDLEEEEGQASKNSTGAADAFGNDVITTQPTEKSKINMKDVSGPPPAYDSVHKS</sequence>